<accession>A0A5B7HNK3</accession>
<gene>
    <name evidence="1" type="ORF">E2C01_065507</name>
</gene>
<dbReference type="EMBL" id="VSRR010032545">
    <property type="protein sequence ID" value="MPC71235.1"/>
    <property type="molecule type" value="Genomic_DNA"/>
</dbReference>
<evidence type="ECO:0000313" key="1">
    <source>
        <dbReference type="EMBL" id="MPC71235.1"/>
    </source>
</evidence>
<evidence type="ECO:0000313" key="2">
    <source>
        <dbReference type="Proteomes" id="UP000324222"/>
    </source>
</evidence>
<proteinExistence type="predicted"/>
<reference evidence="1 2" key="1">
    <citation type="submission" date="2019-05" db="EMBL/GenBank/DDBJ databases">
        <title>Another draft genome of Portunus trituberculatus and its Hox gene families provides insights of decapod evolution.</title>
        <authorList>
            <person name="Jeong J.-H."/>
            <person name="Song I."/>
            <person name="Kim S."/>
            <person name="Choi T."/>
            <person name="Kim D."/>
            <person name="Ryu S."/>
            <person name="Kim W."/>
        </authorList>
    </citation>
    <scope>NUCLEOTIDE SEQUENCE [LARGE SCALE GENOMIC DNA]</scope>
    <source>
        <tissue evidence="1">Muscle</tissue>
    </source>
</reference>
<comment type="caution">
    <text evidence="1">The sequence shown here is derived from an EMBL/GenBank/DDBJ whole genome shotgun (WGS) entry which is preliminary data.</text>
</comment>
<organism evidence="1 2">
    <name type="scientific">Portunus trituberculatus</name>
    <name type="common">Swimming crab</name>
    <name type="synonym">Neptunus trituberculatus</name>
    <dbReference type="NCBI Taxonomy" id="210409"/>
    <lineage>
        <taxon>Eukaryota</taxon>
        <taxon>Metazoa</taxon>
        <taxon>Ecdysozoa</taxon>
        <taxon>Arthropoda</taxon>
        <taxon>Crustacea</taxon>
        <taxon>Multicrustacea</taxon>
        <taxon>Malacostraca</taxon>
        <taxon>Eumalacostraca</taxon>
        <taxon>Eucarida</taxon>
        <taxon>Decapoda</taxon>
        <taxon>Pleocyemata</taxon>
        <taxon>Brachyura</taxon>
        <taxon>Eubrachyura</taxon>
        <taxon>Portunoidea</taxon>
        <taxon>Portunidae</taxon>
        <taxon>Portuninae</taxon>
        <taxon>Portunus</taxon>
    </lineage>
</organism>
<dbReference type="AlphaFoldDB" id="A0A5B7HNK3"/>
<sequence>MGHGAWNREHETWDRGHGTWDMRHRTWDRGHGTGSMGQKAWGTGQEQWDMVTVDMGHLFVYKFVLNSSSLAVRNVVHEGGVSLCPHLHLTPLASQSRPMTCDLSSHAQAHHGPVW</sequence>
<dbReference type="Proteomes" id="UP000324222">
    <property type="component" value="Unassembled WGS sequence"/>
</dbReference>
<protein>
    <submittedName>
        <fullName evidence="1">Uncharacterized protein</fullName>
    </submittedName>
</protein>
<name>A0A5B7HNK3_PORTR</name>
<keyword evidence="2" id="KW-1185">Reference proteome</keyword>